<keyword evidence="2" id="KW-1185">Reference proteome</keyword>
<organism evidence="1 2">
    <name type="scientific">Eleutherodactylus coqui</name>
    <name type="common">Puerto Rican coqui</name>
    <dbReference type="NCBI Taxonomy" id="57060"/>
    <lineage>
        <taxon>Eukaryota</taxon>
        <taxon>Metazoa</taxon>
        <taxon>Chordata</taxon>
        <taxon>Craniata</taxon>
        <taxon>Vertebrata</taxon>
        <taxon>Euteleostomi</taxon>
        <taxon>Amphibia</taxon>
        <taxon>Batrachia</taxon>
        <taxon>Anura</taxon>
        <taxon>Neobatrachia</taxon>
        <taxon>Hyloidea</taxon>
        <taxon>Eleutherodactylidae</taxon>
        <taxon>Eleutherodactylinae</taxon>
        <taxon>Eleutherodactylus</taxon>
        <taxon>Eleutherodactylus</taxon>
    </lineage>
</organism>
<comment type="caution">
    <text evidence="1">The sequence shown here is derived from an EMBL/GenBank/DDBJ whole genome shotgun (WGS) entry which is preliminary data.</text>
</comment>
<dbReference type="Proteomes" id="UP000770717">
    <property type="component" value="Unassembled WGS sequence"/>
</dbReference>
<sequence>MAAASVGRYSIGYSWTASPILIKAQKSCFLPRIWLITFLSCKNRYFFKSIVFAAARAIQVRSSLTWPAPQSIFSYHKGLCVLEILQNRERCYISIR</sequence>
<dbReference type="AlphaFoldDB" id="A0A8J6EBB2"/>
<protein>
    <submittedName>
        <fullName evidence="1">Uncharacterized protein</fullName>
    </submittedName>
</protein>
<reference evidence="1" key="1">
    <citation type="thesis" date="2020" institute="ProQuest LLC" country="789 East Eisenhower Parkway, Ann Arbor, MI, USA">
        <title>Comparative Genomics and Chromosome Evolution.</title>
        <authorList>
            <person name="Mudd A.B."/>
        </authorList>
    </citation>
    <scope>NUCLEOTIDE SEQUENCE</scope>
    <source>
        <strain evidence="1">HN-11 Male</strain>
        <tissue evidence="1">Kidney and liver</tissue>
    </source>
</reference>
<accession>A0A8J6EBB2</accession>
<proteinExistence type="predicted"/>
<gene>
    <name evidence="1" type="ORF">GDO78_017141</name>
</gene>
<name>A0A8J6EBB2_ELECQ</name>
<evidence type="ECO:0000313" key="2">
    <source>
        <dbReference type="Proteomes" id="UP000770717"/>
    </source>
</evidence>
<evidence type="ECO:0000313" key="1">
    <source>
        <dbReference type="EMBL" id="KAG9466148.1"/>
    </source>
</evidence>
<dbReference type="EMBL" id="WNTK01002317">
    <property type="protein sequence ID" value="KAG9466148.1"/>
    <property type="molecule type" value="Genomic_DNA"/>
</dbReference>